<feature type="signal peptide" evidence="2">
    <location>
        <begin position="1"/>
        <end position="20"/>
    </location>
</feature>
<dbReference type="RefSeq" id="WP_255915158.1">
    <property type="nucleotide sequence ID" value="NZ_JANFQO010000013.1"/>
</dbReference>
<proteinExistence type="inferred from homology"/>
<evidence type="ECO:0000313" key="5">
    <source>
        <dbReference type="EMBL" id="MCQ4165970.1"/>
    </source>
</evidence>
<gene>
    <name evidence="5" type="ORF">NM961_14710</name>
</gene>
<dbReference type="SUPFAM" id="SSF63411">
    <property type="entry name" value="LuxS/MPP-like metallohydrolase"/>
    <property type="match status" value="4"/>
</dbReference>
<protein>
    <submittedName>
        <fullName evidence="5">Insulinase family protein</fullName>
    </submittedName>
</protein>
<dbReference type="EMBL" id="JANFQO010000013">
    <property type="protein sequence ID" value="MCQ4165970.1"/>
    <property type="molecule type" value="Genomic_DNA"/>
</dbReference>
<accession>A0ABT1QUK3</accession>
<dbReference type="Pfam" id="PF00675">
    <property type="entry name" value="Peptidase_M16"/>
    <property type="match status" value="2"/>
</dbReference>
<evidence type="ECO:0000259" key="3">
    <source>
        <dbReference type="Pfam" id="PF00675"/>
    </source>
</evidence>
<sequence length="912" mass="100183">MRKTLAFAAVALFAAGRSFAAAADAIDIPYEKFQLANGLTVVVHEDRKAPVVAVGVWYHVGSKDERPGKTGFAHLFEHLMFQGSENHKDEFFKPLELVGATDSNGTTNPDRTNYYETVPTTALDMALWLESDRMGHLLGAIDQKLLDEQRGVVQNEKRQGDNEPYGLTYEHVFRASYPEGHPYRWETIGSMEDLNAATLDDVKQWFRDYYGAANTTLVLAGDIDVATAKEKVQKYFGAIASGPPVARREAWVAARTESTRDVMQDRVAQVRILRHWNVPQRGTEDLTRLQLAAAVLGGGKTSRLYERLIYREQLADSVSVGVDAMELSSLFGLEVDVKAGVDPARVEQVIAEEWQRFLDKGPTEDELKRVKTSALAGMVRSLEKVGGGGKARVLAEGQVFNGDPASYKKGLARMDAATLADVHNAAKAWIARGDYTLIVEPFPEFNTSADTVDRSKGPPTVDRFPDLSFPAIERGKLRNGIEVVLARRSSLPVVQLSMQFDGGYASDQGRKLGTASFTMSMLDEGTKTLDTLQIARRQEELGVGIYAGASLDVAAVSMNALKAELKPSLALYADIVRNPAFGAKDMERVRGLWLSSIAQERTQPTSIAMRLLPPLVYGQGHPYAIPLTGTGTLESVKALTAQDLADYHRDFIRPDNARILVAGDTTLAEITRELDAVFGDWKAPSAPLRKPEIAQVAPPAKPRVFLMDRPGAQQSLILAGALAPSSRAPNYLEISTMNTVLGGNFTSRLNMNLREDKHWAYGAYSLLQAAEGQRMLMLYAPVQTDKTAESVAELVKEVREINGARPITREEIERVRSNEVRELPGRFETIGAVLGAVIDIVRYNRPDDYVQTYKARVEGQKDDAIRAAAREVIKPDGMTWVVVGDVAKIEAGMRALNLGEVKVVDADGKPLR</sequence>
<dbReference type="Proteomes" id="UP001165498">
    <property type="component" value="Unassembled WGS sequence"/>
</dbReference>
<evidence type="ECO:0000256" key="1">
    <source>
        <dbReference type="ARBA" id="ARBA00007261"/>
    </source>
</evidence>
<comment type="similarity">
    <text evidence="1">Belongs to the peptidase M16 family.</text>
</comment>
<dbReference type="InterPro" id="IPR011249">
    <property type="entry name" value="Metalloenz_LuxS/M16"/>
</dbReference>
<comment type="caution">
    <text evidence="5">The sequence shown here is derived from an EMBL/GenBank/DDBJ whole genome shotgun (WGS) entry which is preliminary data.</text>
</comment>
<feature type="domain" description="Peptidase M16 N-terminal" evidence="3">
    <location>
        <begin position="41"/>
        <end position="176"/>
    </location>
</feature>
<evidence type="ECO:0000259" key="4">
    <source>
        <dbReference type="Pfam" id="PF05193"/>
    </source>
</evidence>
<dbReference type="PANTHER" id="PTHR11851:SF49">
    <property type="entry name" value="MITOCHONDRIAL-PROCESSING PEPTIDASE SUBUNIT ALPHA"/>
    <property type="match status" value="1"/>
</dbReference>
<dbReference type="Gene3D" id="3.30.830.10">
    <property type="entry name" value="Metalloenzyme, LuxS/M16 peptidase-like"/>
    <property type="match status" value="4"/>
</dbReference>
<dbReference type="InterPro" id="IPR007863">
    <property type="entry name" value="Peptidase_M16_C"/>
</dbReference>
<reference evidence="5" key="1">
    <citation type="submission" date="2022-07" db="EMBL/GenBank/DDBJ databases">
        <title>Tahibacter sp., a new gammaproteobacterium isolated from the silt sample collected at pig farm.</title>
        <authorList>
            <person name="Chen H."/>
        </authorList>
    </citation>
    <scope>NUCLEOTIDE SEQUENCE</scope>
    <source>
        <strain evidence="5">P2K</strain>
    </source>
</reference>
<feature type="chain" id="PRO_5046546466" evidence="2">
    <location>
        <begin position="21"/>
        <end position="912"/>
    </location>
</feature>
<feature type="domain" description="Peptidase M16 C-terminal" evidence="4">
    <location>
        <begin position="639"/>
        <end position="817"/>
    </location>
</feature>
<keyword evidence="6" id="KW-1185">Reference proteome</keyword>
<evidence type="ECO:0000256" key="2">
    <source>
        <dbReference type="SAM" id="SignalP"/>
    </source>
</evidence>
<dbReference type="Pfam" id="PF05193">
    <property type="entry name" value="Peptidase_M16_C"/>
    <property type="match status" value="2"/>
</dbReference>
<keyword evidence="2" id="KW-0732">Signal</keyword>
<dbReference type="InterPro" id="IPR050361">
    <property type="entry name" value="MPP/UQCRC_Complex"/>
</dbReference>
<organism evidence="5 6">
    <name type="scientific">Tahibacter harae</name>
    <dbReference type="NCBI Taxonomy" id="2963937"/>
    <lineage>
        <taxon>Bacteria</taxon>
        <taxon>Pseudomonadati</taxon>
        <taxon>Pseudomonadota</taxon>
        <taxon>Gammaproteobacteria</taxon>
        <taxon>Lysobacterales</taxon>
        <taxon>Rhodanobacteraceae</taxon>
        <taxon>Tahibacter</taxon>
    </lineage>
</organism>
<name>A0ABT1QUK3_9GAMM</name>
<dbReference type="PANTHER" id="PTHR11851">
    <property type="entry name" value="METALLOPROTEASE"/>
    <property type="match status" value="1"/>
</dbReference>
<dbReference type="InterPro" id="IPR011765">
    <property type="entry name" value="Pept_M16_N"/>
</dbReference>
<feature type="domain" description="Peptidase M16 N-terminal" evidence="3">
    <location>
        <begin position="483"/>
        <end position="612"/>
    </location>
</feature>
<feature type="domain" description="Peptidase M16 C-terminal" evidence="4">
    <location>
        <begin position="197"/>
        <end position="372"/>
    </location>
</feature>
<evidence type="ECO:0000313" key="6">
    <source>
        <dbReference type="Proteomes" id="UP001165498"/>
    </source>
</evidence>